<dbReference type="InterPro" id="IPR036291">
    <property type="entry name" value="NAD(P)-bd_dom_sf"/>
</dbReference>
<dbReference type="Proteomes" id="UP000325315">
    <property type="component" value="Unassembled WGS sequence"/>
</dbReference>
<dbReference type="Pfam" id="PF13561">
    <property type="entry name" value="adh_short_C2"/>
    <property type="match status" value="2"/>
</dbReference>
<dbReference type="EMBL" id="SMMG02000012">
    <property type="protein sequence ID" value="KAA3455222.1"/>
    <property type="molecule type" value="Genomic_DNA"/>
</dbReference>
<dbReference type="PANTHER" id="PTHR43180">
    <property type="entry name" value="3-OXOACYL-(ACYL-CARRIER-PROTEIN) REDUCTASE (AFU_ORTHOLOGUE AFUA_6G11210)"/>
    <property type="match status" value="1"/>
</dbReference>
<keyword evidence="4" id="KW-1185">Reference proteome</keyword>
<protein>
    <submittedName>
        <fullName evidence="3">Glucose/ribitol dehydrogenase</fullName>
    </submittedName>
</protein>
<dbReference type="NCBIfam" id="NF005559">
    <property type="entry name" value="PRK07231.1"/>
    <property type="match status" value="1"/>
</dbReference>
<dbReference type="PRINTS" id="PR00081">
    <property type="entry name" value="GDHRDH"/>
</dbReference>
<dbReference type="GO" id="GO:0016616">
    <property type="term" value="F:oxidoreductase activity, acting on the CH-OH group of donors, NAD or NADP as acceptor"/>
    <property type="evidence" value="ECO:0007669"/>
    <property type="project" value="InterPro"/>
</dbReference>
<name>A0A5B6UGB8_9ROSI</name>
<reference evidence="4" key="1">
    <citation type="journal article" date="2019" name="Plant Biotechnol. J.">
        <title>Genome sequencing of the Australian wild diploid species Gossypium australe highlights disease resistance and delayed gland morphogenesis.</title>
        <authorList>
            <person name="Cai Y."/>
            <person name="Cai X."/>
            <person name="Wang Q."/>
            <person name="Wang P."/>
            <person name="Zhang Y."/>
            <person name="Cai C."/>
            <person name="Xu Y."/>
            <person name="Wang K."/>
            <person name="Zhou Z."/>
            <person name="Wang C."/>
            <person name="Geng S."/>
            <person name="Li B."/>
            <person name="Dong Q."/>
            <person name="Hou Y."/>
            <person name="Wang H."/>
            <person name="Ai P."/>
            <person name="Liu Z."/>
            <person name="Yi F."/>
            <person name="Sun M."/>
            <person name="An G."/>
            <person name="Cheng J."/>
            <person name="Zhang Y."/>
            <person name="Shi Q."/>
            <person name="Xie Y."/>
            <person name="Shi X."/>
            <person name="Chang Y."/>
            <person name="Huang F."/>
            <person name="Chen Y."/>
            <person name="Hong S."/>
            <person name="Mi L."/>
            <person name="Sun Q."/>
            <person name="Zhang L."/>
            <person name="Zhou B."/>
            <person name="Peng R."/>
            <person name="Zhang X."/>
            <person name="Liu F."/>
        </authorList>
    </citation>
    <scope>NUCLEOTIDE SEQUENCE [LARGE SCALE GENOMIC DNA]</scope>
    <source>
        <strain evidence="4">cv. PA1801</strain>
    </source>
</reference>
<comment type="similarity">
    <text evidence="1">Belongs to the short-chain dehydrogenases/reductases (SDR) family.</text>
</comment>
<evidence type="ECO:0000313" key="3">
    <source>
        <dbReference type="EMBL" id="KAA3455222.1"/>
    </source>
</evidence>
<dbReference type="Gene3D" id="3.40.50.720">
    <property type="entry name" value="NAD(P)-binding Rossmann-like Domain"/>
    <property type="match status" value="2"/>
</dbReference>
<comment type="caution">
    <text evidence="3">The sequence shown here is derived from an EMBL/GenBank/DDBJ whole genome shotgun (WGS) entry which is preliminary data.</text>
</comment>
<evidence type="ECO:0000313" key="4">
    <source>
        <dbReference type="Proteomes" id="UP000325315"/>
    </source>
</evidence>
<dbReference type="PRINTS" id="PR00080">
    <property type="entry name" value="SDRFAMILY"/>
</dbReference>
<dbReference type="InterPro" id="IPR045309">
    <property type="entry name" value="ABA2-like"/>
</dbReference>
<dbReference type="FunFam" id="3.40.50.720:FF:000084">
    <property type="entry name" value="Short-chain dehydrogenase reductase"/>
    <property type="match status" value="2"/>
</dbReference>
<dbReference type="PROSITE" id="PS00061">
    <property type="entry name" value="ADH_SHORT"/>
    <property type="match status" value="2"/>
</dbReference>
<gene>
    <name evidence="3" type="ORF">EPI10_018278</name>
</gene>
<organism evidence="3 4">
    <name type="scientific">Gossypium australe</name>
    <dbReference type="NCBI Taxonomy" id="47621"/>
    <lineage>
        <taxon>Eukaryota</taxon>
        <taxon>Viridiplantae</taxon>
        <taxon>Streptophyta</taxon>
        <taxon>Embryophyta</taxon>
        <taxon>Tracheophyta</taxon>
        <taxon>Spermatophyta</taxon>
        <taxon>Magnoliopsida</taxon>
        <taxon>eudicotyledons</taxon>
        <taxon>Gunneridae</taxon>
        <taxon>Pentapetalae</taxon>
        <taxon>rosids</taxon>
        <taxon>malvids</taxon>
        <taxon>Malvales</taxon>
        <taxon>Malvaceae</taxon>
        <taxon>Malvoideae</taxon>
        <taxon>Gossypium</taxon>
    </lineage>
</organism>
<proteinExistence type="inferred from homology"/>
<evidence type="ECO:0000256" key="2">
    <source>
        <dbReference type="ARBA" id="ARBA00023002"/>
    </source>
</evidence>
<accession>A0A5B6UGB8</accession>
<dbReference type="AlphaFoldDB" id="A0A5B6UGB8"/>
<dbReference type="CDD" id="cd05326">
    <property type="entry name" value="secoisolariciresinol-DH_like_SDR_c"/>
    <property type="match status" value="1"/>
</dbReference>
<dbReference type="PANTHER" id="PTHR43180:SF50">
    <property type="entry name" value="SHORT CHAIN DEHYDROGENASE"/>
    <property type="match status" value="1"/>
</dbReference>
<sequence>MVLNKPMMQVTREHLPVAPQVLLKDDKPLTESYKSRLSHLHCQRIVGNNGKRSCFIFYLSSHKEHNDVKDPTVPPPLVLTLEGKVALITGGASGIGQCTAKVFAHHGAKVVIADIQDDLGHSVCEDIGSSNCSYVHCNVTDEDQIKNAVDKAVATHGKLDIMFNNAGIVDADKARIIDYDKSDFDRVLSVNVTGVFLGIKHAARVMVPARSGSIISTSSVSSTVGAAATHAYCASKHAVLGLTRNAAVELGQFGIRVNCLSPYALATPLATGFVGVNDEELEKAMSALANLKGVFLKAEDVANAALYLASEEGRYVSGHNLFIDGGFTVVNPSFRMFQYPDDSLAGKVAIITGGASGIGASTACLFHENGAKVVIADIQDNKGEALARKLGESACYIHCDVTTEDDIRNLTDTTISKYGKLDVMHNNAGILDRTLSTILDVTKSEIDQVIGVNLVGALLGAKHAARVMAPQRKGCILFTTSACTAIAGLLSGNAYAVSKYGVLGLTKNLAAELGHYGIRVNCISPYGVATPMIAPNETEVRNMEQSLTAMGNLKGEILKPEGLAYAALYLASDEANYVSGLNLVLDGGFSIVNPTIMKAFNLIH</sequence>
<keyword evidence="2" id="KW-0560">Oxidoreductase</keyword>
<evidence type="ECO:0000256" key="1">
    <source>
        <dbReference type="ARBA" id="ARBA00006484"/>
    </source>
</evidence>
<dbReference type="OrthoDB" id="294295at2759"/>
<dbReference type="InterPro" id="IPR020904">
    <property type="entry name" value="Sc_DH/Rdtase_CS"/>
</dbReference>
<dbReference type="InterPro" id="IPR002347">
    <property type="entry name" value="SDR_fam"/>
</dbReference>
<dbReference type="SUPFAM" id="SSF51735">
    <property type="entry name" value="NAD(P)-binding Rossmann-fold domains"/>
    <property type="match status" value="2"/>
</dbReference>